<reference evidence="3 4" key="1">
    <citation type="submission" date="2024-11" db="EMBL/GenBank/DDBJ databases">
        <title>Chromosome-level genome assembly of the freshwater bivalve Anodonta woodiana.</title>
        <authorList>
            <person name="Chen X."/>
        </authorList>
    </citation>
    <scope>NUCLEOTIDE SEQUENCE [LARGE SCALE GENOMIC DNA]</scope>
    <source>
        <strain evidence="3">MN2024</strain>
        <tissue evidence="3">Gills</tissue>
    </source>
</reference>
<organism evidence="3 4">
    <name type="scientific">Sinanodonta woodiana</name>
    <name type="common">Chinese pond mussel</name>
    <name type="synonym">Anodonta woodiana</name>
    <dbReference type="NCBI Taxonomy" id="1069815"/>
    <lineage>
        <taxon>Eukaryota</taxon>
        <taxon>Metazoa</taxon>
        <taxon>Spiralia</taxon>
        <taxon>Lophotrochozoa</taxon>
        <taxon>Mollusca</taxon>
        <taxon>Bivalvia</taxon>
        <taxon>Autobranchia</taxon>
        <taxon>Heteroconchia</taxon>
        <taxon>Palaeoheterodonta</taxon>
        <taxon>Unionida</taxon>
        <taxon>Unionoidea</taxon>
        <taxon>Unionidae</taxon>
        <taxon>Unioninae</taxon>
        <taxon>Sinanodonta</taxon>
    </lineage>
</organism>
<protein>
    <submittedName>
        <fullName evidence="3">Uncharacterized protein</fullName>
    </submittedName>
</protein>
<name>A0ABD3VNF3_SINWO</name>
<dbReference type="AlphaFoldDB" id="A0ABD3VNF3"/>
<evidence type="ECO:0000313" key="4">
    <source>
        <dbReference type="Proteomes" id="UP001634394"/>
    </source>
</evidence>
<accession>A0ABD3VNF3</accession>
<feature type="chain" id="PRO_5044744094" evidence="2">
    <location>
        <begin position="26"/>
        <end position="170"/>
    </location>
</feature>
<evidence type="ECO:0000256" key="1">
    <source>
        <dbReference type="SAM" id="MobiDB-lite"/>
    </source>
</evidence>
<dbReference type="EMBL" id="JBJQND010000011">
    <property type="protein sequence ID" value="KAL3861985.1"/>
    <property type="molecule type" value="Genomic_DNA"/>
</dbReference>
<feature type="signal peptide" evidence="2">
    <location>
        <begin position="1"/>
        <end position="25"/>
    </location>
</feature>
<gene>
    <name evidence="3" type="ORF">ACJMK2_007991</name>
</gene>
<sequence>MEAAFSWLGLGTLLITASFLTKTEAQLNLQDPIVQQIIAILRLYLNNNKAGGTSSHGGGYSVSDARGITPQSYSSYHPTPQPYVGVDRETAGQGTPRERPAHHHTIASSTGQQGRQAKVQPDPCPQYVLDMECHCLPECTYMIGFEETSSCGLTAEFVRCCPSHLAGRCW</sequence>
<keyword evidence="2" id="KW-0732">Signal</keyword>
<evidence type="ECO:0000256" key="2">
    <source>
        <dbReference type="SAM" id="SignalP"/>
    </source>
</evidence>
<comment type="caution">
    <text evidence="3">The sequence shown here is derived from an EMBL/GenBank/DDBJ whole genome shotgun (WGS) entry which is preliminary data.</text>
</comment>
<keyword evidence="4" id="KW-1185">Reference proteome</keyword>
<feature type="compositionally biased region" description="Polar residues" evidence="1">
    <location>
        <begin position="106"/>
        <end position="115"/>
    </location>
</feature>
<feature type="region of interest" description="Disordered" evidence="1">
    <location>
        <begin position="71"/>
        <end position="121"/>
    </location>
</feature>
<proteinExistence type="predicted"/>
<dbReference type="Proteomes" id="UP001634394">
    <property type="component" value="Unassembled WGS sequence"/>
</dbReference>
<evidence type="ECO:0000313" key="3">
    <source>
        <dbReference type="EMBL" id="KAL3861985.1"/>
    </source>
</evidence>